<dbReference type="PROSITE" id="PS00678">
    <property type="entry name" value="WD_REPEATS_1"/>
    <property type="match status" value="1"/>
</dbReference>
<sequence length="362" mass="37901">MLTETVLTAGDGAMHLWDLRTGTALSGYKVAGPSCRAGCLALGRTTVRGGAARAGVMYAAQADKAMMHVYQFERDQPFIKFTLPEPCAALAVSHSGAYCAMGTERGRIYVWEVSSGALLRGFDAHFKAISALRFTLDDAALVTGSADATVKVWLMSGVVSLDQPDAPIPLHVWSDHSLPVTDVQCTASSFSGARVVTVSLDHTCKIWSLATGQQLLTLLFPVALSACRMHPNETTLFVGGRDGIVYQADLYRRRDAAGHLLETAGQASAAGSSAAVEGVALPGARTGQPGKLFRGHGGAITGLDVSMDGSLLVTASEDATAKVWDVASHQLLRTFTQHKGTSGDGRVDDASLYSADGDVGGT</sequence>
<evidence type="ECO:0000256" key="5">
    <source>
        <dbReference type="SAM" id="MobiDB-lite"/>
    </source>
</evidence>
<dbReference type="InterPro" id="IPR001680">
    <property type="entry name" value="WD40_rpt"/>
</dbReference>
<protein>
    <submittedName>
        <fullName evidence="6">WD40-repeat-containing domain protein</fullName>
    </submittedName>
</protein>
<dbReference type="GO" id="GO:0120330">
    <property type="term" value="C:rixosome complex"/>
    <property type="evidence" value="ECO:0007669"/>
    <property type="project" value="TreeGrafter"/>
</dbReference>
<name>A0A4P9XJC7_9FUNG</name>
<feature type="repeat" description="WD" evidence="4">
    <location>
        <begin position="293"/>
        <end position="334"/>
    </location>
</feature>
<feature type="region of interest" description="Disordered" evidence="5">
    <location>
        <begin position="338"/>
        <end position="362"/>
    </location>
</feature>
<evidence type="ECO:0000313" key="6">
    <source>
        <dbReference type="EMBL" id="RKP05864.1"/>
    </source>
</evidence>
<dbReference type="Proteomes" id="UP000271241">
    <property type="component" value="Unassembled WGS sequence"/>
</dbReference>
<dbReference type="PROSITE" id="PS50294">
    <property type="entry name" value="WD_REPEATS_REGION"/>
    <property type="match status" value="2"/>
</dbReference>
<dbReference type="STRING" id="78915.A0A4P9XJC7"/>
<dbReference type="GO" id="GO:0005656">
    <property type="term" value="C:nuclear pre-replicative complex"/>
    <property type="evidence" value="ECO:0007669"/>
    <property type="project" value="TreeGrafter"/>
</dbReference>
<evidence type="ECO:0000256" key="3">
    <source>
        <dbReference type="ARBA" id="ARBA00022737"/>
    </source>
</evidence>
<dbReference type="EMBL" id="KZ993012">
    <property type="protein sequence ID" value="RKP05864.1"/>
    <property type="molecule type" value="Genomic_DNA"/>
</dbReference>
<dbReference type="Gene3D" id="2.130.10.10">
    <property type="entry name" value="YVTN repeat-like/Quinoprotein amine dehydrogenase"/>
    <property type="match status" value="3"/>
</dbReference>
<keyword evidence="7" id="KW-1185">Reference proteome</keyword>
<evidence type="ECO:0000256" key="1">
    <source>
        <dbReference type="ARBA" id="ARBA00010143"/>
    </source>
</evidence>
<dbReference type="PANTHER" id="PTHR18763">
    <property type="entry name" value="WD-REPEAT PROTEIN 18"/>
    <property type="match status" value="1"/>
</dbReference>
<dbReference type="PANTHER" id="PTHR18763:SF0">
    <property type="entry name" value="WD REPEAT-CONTAINING PROTEIN 18"/>
    <property type="match status" value="1"/>
</dbReference>
<reference evidence="7" key="1">
    <citation type="journal article" date="2018" name="Nat. Microbiol.">
        <title>Leveraging single-cell genomics to expand the fungal tree of life.</title>
        <authorList>
            <person name="Ahrendt S.R."/>
            <person name="Quandt C.A."/>
            <person name="Ciobanu D."/>
            <person name="Clum A."/>
            <person name="Salamov A."/>
            <person name="Andreopoulos B."/>
            <person name="Cheng J.F."/>
            <person name="Woyke T."/>
            <person name="Pelin A."/>
            <person name="Henrissat B."/>
            <person name="Reynolds N.K."/>
            <person name="Benny G.L."/>
            <person name="Smith M.E."/>
            <person name="James T.Y."/>
            <person name="Grigoriev I.V."/>
        </authorList>
    </citation>
    <scope>NUCLEOTIDE SEQUENCE [LARGE SCALE GENOMIC DNA]</scope>
    <source>
        <strain evidence="7">RSA 1356</strain>
    </source>
</reference>
<dbReference type="PRINTS" id="PR00320">
    <property type="entry name" value="GPROTEINBRPT"/>
</dbReference>
<dbReference type="InterPro" id="IPR045227">
    <property type="entry name" value="WDR18/Ipi3/RID3"/>
</dbReference>
<dbReference type="PROSITE" id="PS50082">
    <property type="entry name" value="WD_REPEATS_2"/>
    <property type="match status" value="2"/>
</dbReference>
<evidence type="ECO:0000313" key="7">
    <source>
        <dbReference type="Proteomes" id="UP000271241"/>
    </source>
</evidence>
<keyword evidence="3" id="KW-0677">Repeat</keyword>
<dbReference type="InterPro" id="IPR036322">
    <property type="entry name" value="WD40_repeat_dom_sf"/>
</dbReference>
<proteinExistence type="inferred from homology"/>
<dbReference type="InterPro" id="IPR019775">
    <property type="entry name" value="WD40_repeat_CS"/>
</dbReference>
<gene>
    <name evidence="6" type="ORF">THASP1DRAFT_19238</name>
</gene>
<dbReference type="SUPFAM" id="SSF50978">
    <property type="entry name" value="WD40 repeat-like"/>
    <property type="match status" value="1"/>
</dbReference>
<dbReference type="SMART" id="SM00320">
    <property type="entry name" value="WD40"/>
    <property type="match status" value="5"/>
</dbReference>
<dbReference type="OrthoDB" id="756370at2759"/>
<dbReference type="GO" id="GO:0006364">
    <property type="term" value="P:rRNA processing"/>
    <property type="evidence" value="ECO:0007669"/>
    <property type="project" value="TreeGrafter"/>
</dbReference>
<keyword evidence="2 4" id="KW-0853">WD repeat</keyword>
<organism evidence="6 7">
    <name type="scientific">Thamnocephalis sphaerospora</name>
    <dbReference type="NCBI Taxonomy" id="78915"/>
    <lineage>
        <taxon>Eukaryota</taxon>
        <taxon>Fungi</taxon>
        <taxon>Fungi incertae sedis</taxon>
        <taxon>Zoopagomycota</taxon>
        <taxon>Zoopagomycotina</taxon>
        <taxon>Zoopagomycetes</taxon>
        <taxon>Zoopagales</taxon>
        <taxon>Sigmoideomycetaceae</taxon>
        <taxon>Thamnocephalis</taxon>
    </lineage>
</organism>
<evidence type="ECO:0000256" key="4">
    <source>
        <dbReference type="PROSITE-ProRule" id="PRU00221"/>
    </source>
</evidence>
<feature type="repeat" description="WD" evidence="4">
    <location>
        <begin position="122"/>
        <end position="153"/>
    </location>
</feature>
<evidence type="ECO:0000256" key="2">
    <source>
        <dbReference type="ARBA" id="ARBA00022574"/>
    </source>
</evidence>
<dbReference type="GO" id="GO:0006261">
    <property type="term" value="P:DNA-templated DNA replication"/>
    <property type="evidence" value="ECO:0007669"/>
    <property type="project" value="TreeGrafter"/>
</dbReference>
<dbReference type="InterPro" id="IPR020472">
    <property type="entry name" value="WD40_PAC1"/>
</dbReference>
<dbReference type="InterPro" id="IPR015943">
    <property type="entry name" value="WD40/YVTN_repeat-like_dom_sf"/>
</dbReference>
<dbReference type="Pfam" id="PF00400">
    <property type="entry name" value="WD40"/>
    <property type="match status" value="3"/>
</dbReference>
<dbReference type="AlphaFoldDB" id="A0A4P9XJC7"/>
<accession>A0A4P9XJC7</accession>
<comment type="similarity">
    <text evidence="1">Belongs to the WD repeat IPI3/WDR18 family.</text>
</comment>